<keyword evidence="1" id="KW-0479">Metal-binding</keyword>
<reference evidence="3 4" key="1">
    <citation type="journal article" date="2014" name="BMC Genomics">
        <title>Adaptive genomic structural variation in the grape powdery mildew pathogen, Erysiphe necator.</title>
        <authorList>
            <person name="Jones L."/>
            <person name="Riaz S."/>
            <person name="Morales-Cruz A."/>
            <person name="Amrine K.C."/>
            <person name="McGuire B."/>
            <person name="Gubler W.D."/>
            <person name="Walker M.A."/>
            <person name="Cantu D."/>
        </authorList>
    </citation>
    <scope>NUCLEOTIDE SEQUENCE [LARGE SCALE GENOMIC DNA]</scope>
    <source>
        <strain evidence="4">c</strain>
    </source>
</reference>
<dbReference type="Pfam" id="PF13672">
    <property type="entry name" value="PP2C_2"/>
    <property type="match status" value="1"/>
</dbReference>
<dbReference type="AlphaFoldDB" id="A0A0B1NYE5"/>
<evidence type="ECO:0000313" key="3">
    <source>
        <dbReference type="EMBL" id="KHJ30998.1"/>
    </source>
</evidence>
<sequence>MASFLQNHQRLIILRGRNKKAFTQLISATSYYLKIRSSSYTSKEAFRQLHTSIATSLQSCETAIQHRSNFSYNIAASYVAKRNKFDSNHDFYDFKLDSKDDSYQKSLTRQQHQRLYVDDRLGTGQDAFFVSKIGKSQDIVMGIADGVGGWADSGVDPADFSHGICHYMKYVASTYEKENWNGSDLHARSLMRYGYNELCHDQFVTAGGSTACVAVARNNGTLEVANLGDSGYVLLRSNHVHSHSIPQTHSFNTPFQLSIVPREIILQTSLFGSAHFQDAPEMANITENNLMHGDVLIIGSDGLWDNLFYSDILKIVSQAMLRAQAWEFSSSSGFNVGKNLTAKVQNYHEEVNRQTRPQSLHRTIAINITSEAKAASINKTRDGPFSREVKKKLPNMYFRGGKTDDICVIVAIVCEVGKS</sequence>
<evidence type="ECO:0000313" key="4">
    <source>
        <dbReference type="Proteomes" id="UP000030854"/>
    </source>
</evidence>
<organism evidence="3 4">
    <name type="scientific">Uncinula necator</name>
    <name type="common">Grape powdery mildew</name>
    <dbReference type="NCBI Taxonomy" id="52586"/>
    <lineage>
        <taxon>Eukaryota</taxon>
        <taxon>Fungi</taxon>
        <taxon>Dikarya</taxon>
        <taxon>Ascomycota</taxon>
        <taxon>Pezizomycotina</taxon>
        <taxon>Leotiomycetes</taxon>
        <taxon>Erysiphales</taxon>
        <taxon>Erysiphaceae</taxon>
        <taxon>Erysiphe</taxon>
    </lineage>
</organism>
<name>A0A0B1NYE5_UNCNE</name>
<dbReference type="STRING" id="52586.A0A0B1NYE5"/>
<dbReference type="EC" id="3.1.3.16" evidence="1"/>
<dbReference type="SMART" id="SM00332">
    <property type="entry name" value="PP2Cc"/>
    <property type="match status" value="1"/>
</dbReference>
<keyword evidence="1" id="KW-0460">Magnesium</keyword>
<comment type="caution">
    <text evidence="3">The sequence shown here is derived from an EMBL/GenBank/DDBJ whole genome shotgun (WGS) entry which is preliminary data.</text>
</comment>
<comment type="cofactor">
    <cofactor evidence="1">
        <name>Mn(2+)</name>
        <dbReference type="ChEBI" id="CHEBI:29035"/>
    </cofactor>
</comment>
<dbReference type="InterPro" id="IPR036457">
    <property type="entry name" value="PPM-type-like_dom_sf"/>
</dbReference>
<evidence type="ECO:0000259" key="2">
    <source>
        <dbReference type="PROSITE" id="PS51746"/>
    </source>
</evidence>
<dbReference type="EMBL" id="JNVN01003364">
    <property type="protein sequence ID" value="KHJ30998.1"/>
    <property type="molecule type" value="Genomic_DNA"/>
</dbReference>
<comment type="similarity">
    <text evidence="1">Belongs to the PP2C family.</text>
</comment>
<evidence type="ECO:0000256" key="1">
    <source>
        <dbReference type="RuleBase" id="RU366020"/>
    </source>
</evidence>
<comment type="catalytic activity">
    <reaction evidence="1">
        <text>O-phospho-L-threonyl-[protein] + H2O = L-threonyl-[protein] + phosphate</text>
        <dbReference type="Rhea" id="RHEA:47004"/>
        <dbReference type="Rhea" id="RHEA-COMP:11060"/>
        <dbReference type="Rhea" id="RHEA-COMP:11605"/>
        <dbReference type="ChEBI" id="CHEBI:15377"/>
        <dbReference type="ChEBI" id="CHEBI:30013"/>
        <dbReference type="ChEBI" id="CHEBI:43474"/>
        <dbReference type="ChEBI" id="CHEBI:61977"/>
        <dbReference type="EC" id="3.1.3.16"/>
    </reaction>
</comment>
<protein>
    <recommendedName>
        <fullName evidence="1">Protein phosphatase</fullName>
        <ecNumber evidence="1">3.1.3.16</ecNumber>
    </recommendedName>
</protein>
<dbReference type="Gene3D" id="3.60.40.10">
    <property type="entry name" value="PPM-type phosphatase domain"/>
    <property type="match status" value="1"/>
</dbReference>
<dbReference type="OMA" id="AYSEPQT"/>
<feature type="domain" description="PPM-type phosphatase" evidence="2">
    <location>
        <begin position="102"/>
        <end position="413"/>
    </location>
</feature>
<dbReference type="SUPFAM" id="SSF81606">
    <property type="entry name" value="PP2C-like"/>
    <property type="match status" value="1"/>
</dbReference>
<dbReference type="HOGENOM" id="CLU_029404_7_2_1"/>
<keyword evidence="1" id="KW-0904">Protein phosphatase</keyword>
<dbReference type="Proteomes" id="UP000030854">
    <property type="component" value="Unassembled WGS sequence"/>
</dbReference>
<dbReference type="GO" id="GO:0004722">
    <property type="term" value="F:protein serine/threonine phosphatase activity"/>
    <property type="evidence" value="ECO:0007669"/>
    <property type="project" value="UniProtKB-EC"/>
</dbReference>
<dbReference type="InterPro" id="IPR039123">
    <property type="entry name" value="PPTC7"/>
</dbReference>
<dbReference type="InterPro" id="IPR001932">
    <property type="entry name" value="PPM-type_phosphatase-like_dom"/>
</dbReference>
<comment type="catalytic activity">
    <reaction evidence="1">
        <text>O-phospho-L-seryl-[protein] + H2O = L-seryl-[protein] + phosphate</text>
        <dbReference type="Rhea" id="RHEA:20629"/>
        <dbReference type="Rhea" id="RHEA-COMP:9863"/>
        <dbReference type="Rhea" id="RHEA-COMP:11604"/>
        <dbReference type="ChEBI" id="CHEBI:15377"/>
        <dbReference type="ChEBI" id="CHEBI:29999"/>
        <dbReference type="ChEBI" id="CHEBI:43474"/>
        <dbReference type="ChEBI" id="CHEBI:83421"/>
        <dbReference type="EC" id="3.1.3.16"/>
    </reaction>
</comment>
<keyword evidence="4" id="KW-1185">Reference proteome</keyword>
<keyword evidence="1" id="KW-0378">Hydrolase</keyword>
<accession>A0A0B1NYE5</accession>
<keyword evidence="1" id="KW-0464">Manganese</keyword>
<dbReference type="PANTHER" id="PTHR12320:SF1">
    <property type="entry name" value="PROTEIN PHOSPHATASE PTC7 HOMOLOG"/>
    <property type="match status" value="1"/>
</dbReference>
<gene>
    <name evidence="3" type="ORF">EV44_g2405</name>
</gene>
<dbReference type="GO" id="GO:0046872">
    <property type="term" value="F:metal ion binding"/>
    <property type="evidence" value="ECO:0007669"/>
    <property type="project" value="UniProtKB-UniRule"/>
</dbReference>
<proteinExistence type="inferred from homology"/>
<dbReference type="PANTHER" id="PTHR12320">
    <property type="entry name" value="PROTEIN PHOSPHATASE 2C"/>
    <property type="match status" value="1"/>
</dbReference>
<comment type="cofactor">
    <cofactor evidence="1">
        <name>Mg(2+)</name>
        <dbReference type="ChEBI" id="CHEBI:18420"/>
    </cofactor>
</comment>
<dbReference type="PROSITE" id="PS51746">
    <property type="entry name" value="PPM_2"/>
    <property type="match status" value="1"/>
</dbReference>